<evidence type="ECO:0000313" key="3">
    <source>
        <dbReference type="Proteomes" id="UP000294911"/>
    </source>
</evidence>
<comment type="caution">
    <text evidence="2">The sequence shown here is derived from an EMBL/GenBank/DDBJ whole genome shotgun (WGS) entry which is preliminary data.</text>
</comment>
<name>A0A4R2QUH2_9PSEU</name>
<accession>A0A4R2QUH2</accession>
<gene>
    <name evidence="2" type="ORF">EV191_1071</name>
</gene>
<sequence length="97" mass="10816">MGHRLDIARTMAGKQAKGIFMTDHNLPPAPDGDYAESGVPSFDYVRDQIESRFTTALGSTELAGEQPEAAEFEEKFTAREQAGRDKLEEIRRSLNKD</sequence>
<evidence type="ECO:0000256" key="1">
    <source>
        <dbReference type="SAM" id="MobiDB-lite"/>
    </source>
</evidence>
<protein>
    <submittedName>
        <fullName evidence="2">Uncharacterized protein</fullName>
    </submittedName>
</protein>
<proteinExistence type="predicted"/>
<keyword evidence="3" id="KW-1185">Reference proteome</keyword>
<feature type="region of interest" description="Disordered" evidence="1">
    <location>
        <begin position="78"/>
        <end position="97"/>
    </location>
</feature>
<reference evidence="2 3" key="1">
    <citation type="submission" date="2019-03" db="EMBL/GenBank/DDBJ databases">
        <title>Genomic Encyclopedia of Type Strains, Phase IV (KMG-IV): sequencing the most valuable type-strain genomes for metagenomic binning, comparative biology and taxonomic classification.</title>
        <authorList>
            <person name="Goeker M."/>
        </authorList>
    </citation>
    <scope>NUCLEOTIDE SEQUENCE [LARGE SCALE GENOMIC DNA]</scope>
    <source>
        <strain evidence="2 3">DSM 45765</strain>
    </source>
</reference>
<dbReference type="EMBL" id="SLXQ01000007">
    <property type="protein sequence ID" value="TCP50741.1"/>
    <property type="molecule type" value="Genomic_DNA"/>
</dbReference>
<evidence type="ECO:0000313" key="2">
    <source>
        <dbReference type="EMBL" id="TCP50741.1"/>
    </source>
</evidence>
<dbReference type="Proteomes" id="UP000294911">
    <property type="component" value="Unassembled WGS sequence"/>
</dbReference>
<organism evidence="2 3">
    <name type="scientific">Tamaricihabitans halophyticus</name>
    <dbReference type="NCBI Taxonomy" id="1262583"/>
    <lineage>
        <taxon>Bacteria</taxon>
        <taxon>Bacillati</taxon>
        <taxon>Actinomycetota</taxon>
        <taxon>Actinomycetes</taxon>
        <taxon>Pseudonocardiales</taxon>
        <taxon>Pseudonocardiaceae</taxon>
        <taxon>Tamaricihabitans</taxon>
    </lineage>
</organism>
<dbReference type="AlphaFoldDB" id="A0A4R2QUH2"/>